<proteinExistence type="predicted"/>
<dbReference type="AlphaFoldDB" id="A0A2M7RNI3"/>
<accession>A0A2M7RNI3</accession>
<dbReference type="Proteomes" id="UP000229371">
    <property type="component" value="Unassembled WGS sequence"/>
</dbReference>
<organism evidence="2 3">
    <name type="scientific">bacterium (Candidatus Gribaldobacteria) CG_4_10_14_0_8_um_filter_33_9</name>
    <dbReference type="NCBI Taxonomy" id="2014266"/>
    <lineage>
        <taxon>Bacteria</taxon>
        <taxon>Candidatus Gribaldobacteria</taxon>
    </lineage>
</organism>
<evidence type="ECO:0000313" key="2">
    <source>
        <dbReference type="EMBL" id="PIZ01039.1"/>
    </source>
</evidence>
<sequence length="60" mass="6964">MDIKNFLKKIQGLNLFYKKLIIFGIIGIMTVLFGIFIVENFQRNLKEMQGVEILKETTGN</sequence>
<reference evidence="3" key="1">
    <citation type="submission" date="2017-09" db="EMBL/GenBank/DDBJ databases">
        <title>Depth-based differentiation of microbial function through sediment-hosted aquifers and enrichment of novel symbionts in the deep terrestrial subsurface.</title>
        <authorList>
            <person name="Probst A.J."/>
            <person name="Ladd B."/>
            <person name="Jarett J.K."/>
            <person name="Geller-Mcgrath D.E."/>
            <person name="Sieber C.M.K."/>
            <person name="Emerson J.B."/>
            <person name="Anantharaman K."/>
            <person name="Thomas B.C."/>
            <person name="Malmstrom R."/>
            <person name="Stieglmeier M."/>
            <person name="Klingl A."/>
            <person name="Woyke T."/>
            <person name="Ryan C.M."/>
            <person name="Banfield J.F."/>
        </authorList>
    </citation>
    <scope>NUCLEOTIDE SEQUENCE [LARGE SCALE GENOMIC DNA]</scope>
</reference>
<gene>
    <name evidence="2" type="ORF">COY61_00835</name>
</gene>
<evidence type="ECO:0000256" key="1">
    <source>
        <dbReference type="SAM" id="Phobius"/>
    </source>
</evidence>
<name>A0A2M7RNI3_9BACT</name>
<feature type="transmembrane region" description="Helical" evidence="1">
    <location>
        <begin position="20"/>
        <end position="38"/>
    </location>
</feature>
<dbReference type="EMBL" id="PFMI01000024">
    <property type="protein sequence ID" value="PIZ01039.1"/>
    <property type="molecule type" value="Genomic_DNA"/>
</dbReference>
<evidence type="ECO:0000313" key="3">
    <source>
        <dbReference type="Proteomes" id="UP000229371"/>
    </source>
</evidence>
<comment type="caution">
    <text evidence="2">The sequence shown here is derived from an EMBL/GenBank/DDBJ whole genome shotgun (WGS) entry which is preliminary data.</text>
</comment>
<keyword evidence="1" id="KW-0812">Transmembrane</keyword>
<protein>
    <submittedName>
        <fullName evidence="2">Uncharacterized protein</fullName>
    </submittedName>
</protein>
<keyword evidence="1" id="KW-0472">Membrane</keyword>
<keyword evidence="1" id="KW-1133">Transmembrane helix</keyword>